<feature type="compositionally biased region" description="Pro residues" evidence="1">
    <location>
        <begin position="342"/>
        <end position="352"/>
    </location>
</feature>
<reference evidence="2" key="1">
    <citation type="submission" date="2023-06" db="EMBL/GenBank/DDBJ databases">
        <authorList>
            <consortium name="Lawrence Berkeley National Laboratory"/>
            <person name="Ahrendt S."/>
            <person name="Sahu N."/>
            <person name="Indic B."/>
            <person name="Wong-Bajracharya J."/>
            <person name="Merenyi Z."/>
            <person name="Ke H.-M."/>
            <person name="Monk M."/>
            <person name="Kocsube S."/>
            <person name="Drula E."/>
            <person name="Lipzen A."/>
            <person name="Balint B."/>
            <person name="Henrissat B."/>
            <person name="Andreopoulos B."/>
            <person name="Martin F.M."/>
            <person name="Harder C.B."/>
            <person name="Rigling D."/>
            <person name="Ford K.L."/>
            <person name="Foster G.D."/>
            <person name="Pangilinan J."/>
            <person name="Papanicolaou A."/>
            <person name="Barry K."/>
            <person name="LaButti K."/>
            <person name="Viragh M."/>
            <person name="Koriabine M."/>
            <person name="Yan M."/>
            <person name="Riley R."/>
            <person name="Champramary S."/>
            <person name="Plett K.L."/>
            <person name="Tsai I.J."/>
            <person name="Slot J."/>
            <person name="Sipos G."/>
            <person name="Plett J."/>
            <person name="Nagy L.G."/>
            <person name="Grigoriev I.V."/>
        </authorList>
    </citation>
    <scope>NUCLEOTIDE SEQUENCE</scope>
    <source>
        <strain evidence="2">HWK02</strain>
    </source>
</reference>
<dbReference type="EMBL" id="JAUEPU010000027">
    <property type="protein sequence ID" value="KAK0492868.1"/>
    <property type="molecule type" value="Genomic_DNA"/>
</dbReference>
<name>A0AA39ULF5_9AGAR</name>
<proteinExistence type="predicted"/>
<feature type="region of interest" description="Disordered" evidence="1">
    <location>
        <begin position="336"/>
        <end position="366"/>
    </location>
</feature>
<evidence type="ECO:0000256" key="1">
    <source>
        <dbReference type="SAM" id="MobiDB-lite"/>
    </source>
</evidence>
<gene>
    <name evidence="2" type="ORF">EDD18DRAFT_1108478</name>
</gene>
<evidence type="ECO:0000313" key="2">
    <source>
        <dbReference type="EMBL" id="KAK0492868.1"/>
    </source>
</evidence>
<dbReference type="AlphaFoldDB" id="A0AA39ULF5"/>
<protein>
    <submittedName>
        <fullName evidence="2">Uncharacterized protein</fullName>
    </submittedName>
</protein>
<dbReference type="Proteomes" id="UP001175228">
    <property type="component" value="Unassembled WGS sequence"/>
</dbReference>
<sequence>MALASWCTPEQNAWFASCLANFHQACLNNTVGTFFTAAMKAFMAWWLLPECAETIVGNSPEDVTKRAEQNMHYQRRKRQIEARFNNNHSKACLAATNATSGKSLTTSPKKKIIYSLQPLCHLHAIQIYSQRYYKNRVQASVKKAIRQSRLNPLTHGQKLAIINKLTHETFQAKSEEVKTEIFDALEQLHEEQAEASHKGLWKPEDYLDAIDATPAVLKCFLDDLAVQTGWWFMVIAGGPDPADRGNIRMGSFHVGINGHKQNFEDEYTHHSVDPTDSSAHHTTFEEGVIAPYGQFLKTLFSCKVRAQQACNQADINALADTIDDNKCEAMPELSGLLSMPRSPVPPPNPSLQPPSTLTQSPPDLGLVDSPPIPSFQPSSNVGLISPSIPSLELPSTMPASILNHSVPTSTSTHSPPNPGLVFPPVSSFQLEFMLQPSESHEEVGGDELDPQLFWQDASFGGHAALDPEDESFPFTSGAMFGEVNAVGDDQVDLGIPGEQHPYPQPELKGSPLPLLPNHIDEHKMEGDLPSPSSMPATSFSTDFDGDLMPVQMRWKRHNRVVDGNEGQQEDSAMVGYCRQSSTSLIVILAVLEAQISQSGSLTKGRLGTITARPSSLSIWLQNRHYNVYLQLPPSFSAEFLAWWNALQPNW</sequence>
<accession>A0AA39ULF5</accession>
<comment type="caution">
    <text evidence="2">The sequence shown here is derived from an EMBL/GenBank/DDBJ whole genome shotgun (WGS) entry which is preliminary data.</text>
</comment>
<keyword evidence="3" id="KW-1185">Reference proteome</keyword>
<evidence type="ECO:0000313" key="3">
    <source>
        <dbReference type="Proteomes" id="UP001175228"/>
    </source>
</evidence>
<organism evidence="2 3">
    <name type="scientific">Armillaria luteobubalina</name>
    <dbReference type="NCBI Taxonomy" id="153913"/>
    <lineage>
        <taxon>Eukaryota</taxon>
        <taxon>Fungi</taxon>
        <taxon>Dikarya</taxon>
        <taxon>Basidiomycota</taxon>
        <taxon>Agaricomycotina</taxon>
        <taxon>Agaricomycetes</taxon>
        <taxon>Agaricomycetidae</taxon>
        <taxon>Agaricales</taxon>
        <taxon>Marasmiineae</taxon>
        <taxon>Physalacriaceae</taxon>
        <taxon>Armillaria</taxon>
    </lineage>
</organism>